<keyword evidence="1" id="KW-1133">Transmembrane helix</keyword>
<dbReference type="AlphaFoldDB" id="A0A1I4BNR4"/>
<dbReference type="RefSeq" id="WP_093890852.1">
    <property type="nucleotide sequence ID" value="NZ_FOQY01000032.1"/>
</dbReference>
<evidence type="ECO:0000313" key="3">
    <source>
        <dbReference type="Proteomes" id="UP000199111"/>
    </source>
</evidence>
<gene>
    <name evidence="2" type="ORF">SAMN05216275_132101</name>
</gene>
<evidence type="ECO:0000313" key="2">
    <source>
        <dbReference type="EMBL" id="SFK70173.1"/>
    </source>
</evidence>
<proteinExistence type="predicted"/>
<organism evidence="2 3">
    <name type="scientific">Streptosporangium canum</name>
    <dbReference type="NCBI Taxonomy" id="324952"/>
    <lineage>
        <taxon>Bacteria</taxon>
        <taxon>Bacillati</taxon>
        <taxon>Actinomycetota</taxon>
        <taxon>Actinomycetes</taxon>
        <taxon>Streptosporangiales</taxon>
        <taxon>Streptosporangiaceae</taxon>
        <taxon>Streptosporangium</taxon>
    </lineage>
</organism>
<dbReference type="GeneID" id="96302283"/>
<feature type="transmembrane region" description="Helical" evidence="1">
    <location>
        <begin position="33"/>
        <end position="53"/>
    </location>
</feature>
<keyword evidence="3" id="KW-1185">Reference proteome</keyword>
<keyword evidence="1" id="KW-0472">Membrane</keyword>
<dbReference type="PANTHER" id="PTHR34989:SF1">
    <property type="entry name" value="PROTEIN HDED"/>
    <property type="match status" value="1"/>
</dbReference>
<reference evidence="3" key="1">
    <citation type="submission" date="2016-10" db="EMBL/GenBank/DDBJ databases">
        <authorList>
            <person name="Varghese N."/>
            <person name="Submissions S."/>
        </authorList>
    </citation>
    <scope>NUCLEOTIDE SEQUENCE [LARGE SCALE GENOMIC DNA]</scope>
    <source>
        <strain evidence="3">CGMCC 4.2126</strain>
    </source>
</reference>
<dbReference type="InterPro" id="IPR005325">
    <property type="entry name" value="DUF308_memb"/>
</dbReference>
<keyword evidence="1" id="KW-0812">Transmembrane</keyword>
<sequence length="185" mass="19806">MEELSRTWWVYLIRGLCAILFGLLAIVWPGITIYALVIVFGAYAVVNGVFALFSSGRGGSRLWMILYGILSILAGIVAFVWPSITALALLFLIAGWAVVTGIVEIVAAIRLRKAMEGEWMFIVSGALSVLFGILLFVWPGSGALAVIWLIGTMAIVYGIALIGLAFKVKALGAHRPGPETGPRVA</sequence>
<evidence type="ECO:0000256" key="1">
    <source>
        <dbReference type="SAM" id="Phobius"/>
    </source>
</evidence>
<dbReference type="PANTHER" id="PTHR34989">
    <property type="entry name" value="PROTEIN HDED"/>
    <property type="match status" value="1"/>
</dbReference>
<dbReference type="Proteomes" id="UP000199111">
    <property type="component" value="Unassembled WGS sequence"/>
</dbReference>
<dbReference type="InterPro" id="IPR052712">
    <property type="entry name" value="Acid_resist_chaperone_HdeD"/>
</dbReference>
<feature type="transmembrane region" description="Helical" evidence="1">
    <location>
        <begin position="144"/>
        <end position="166"/>
    </location>
</feature>
<feature type="transmembrane region" description="Helical" evidence="1">
    <location>
        <begin position="62"/>
        <end position="81"/>
    </location>
</feature>
<feature type="transmembrane region" description="Helical" evidence="1">
    <location>
        <begin position="87"/>
        <end position="107"/>
    </location>
</feature>
<name>A0A1I4BNR4_9ACTN</name>
<accession>A0A1I4BNR4</accession>
<protein>
    <submittedName>
        <fullName evidence="2">Uncharacterized membrane protein HdeD, DUF308 family</fullName>
    </submittedName>
</protein>
<dbReference type="GO" id="GO:0005886">
    <property type="term" value="C:plasma membrane"/>
    <property type="evidence" value="ECO:0007669"/>
    <property type="project" value="TreeGrafter"/>
</dbReference>
<dbReference type="EMBL" id="FOQY01000032">
    <property type="protein sequence ID" value="SFK70173.1"/>
    <property type="molecule type" value="Genomic_DNA"/>
</dbReference>
<feature type="transmembrane region" description="Helical" evidence="1">
    <location>
        <begin position="7"/>
        <end position="27"/>
    </location>
</feature>
<feature type="transmembrane region" description="Helical" evidence="1">
    <location>
        <begin position="119"/>
        <end position="138"/>
    </location>
</feature>
<dbReference type="Pfam" id="PF03729">
    <property type="entry name" value="DUF308"/>
    <property type="match status" value="1"/>
</dbReference>